<reference evidence="7 8" key="1">
    <citation type="submission" date="2020-03" db="EMBL/GenBank/DDBJ databases">
        <title>Leucobacter sp. nov., isolated from beetles.</title>
        <authorList>
            <person name="Hyun D.-W."/>
            <person name="Bae J.-W."/>
        </authorList>
    </citation>
    <scope>NUCLEOTIDE SEQUENCE [LARGE SCALE GENOMIC DNA]</scope>
    <source>
        <strain evidence="7 8">HDW9B</strain>
    </source>
</reference>
<dbReference type="SUPFAM" id="SSF88659">
    <property type="entry name" value="Sigma3 and sigma4 domains of RNA polymerase sigma factors"/>
    <property type="match status" value="1"/>
</dbReference>
<evidence type="ECO:0000256" key="1">
    <source>
        <dbReference type="ARBA" id="ARBA00010641"/>
    </source>
</evidence>
<dbReference type="SUPFAM" id="SSF88946">
    <property type="entry name" value="Sigma2 domain of RNA polymerase sigma factors"/>
    <property type="match status" value="1"/>
</dbReference>
<dbReference type="InterPro" id="IPR013249">
    <property type="entry name" value="RNA_pol_sigma70_r4_t2"/>
</dbReference>
<keyword evidence="4" id="KW-0238">DNA-binding</keyword>
<dbReference type="KEGG" id="lins:G7067_08170"/>
<evidence type="ECO:0000256" key="2">
    <source>
        <dbReference type="ARBA" id="ARBA00023015"/>
    </source>
</evidence>
<dbReference type="EMBL" id="CP049934">
    <property type="protein sequence ID" value="QIM16403.1"/>
    <property type="molecule type" value="Genomic_DNA"/>
</dbReference>
<dbReference type="Gene3D" id="1.10.10.10">
    <property type="entry name" value="Winged helix-like DNA-binding domain superfamily/Winged helix DNA-binding domain"/>
    <property type="match status" value="1"/>
</dbReference>
<sequence length="177" mass="19608">MSTFTTDDVSVDGALPSAHRNATHINTTLANLLPQLTGYFLRRLGNLDDAADAAADVLVVLLGKRNQLPREAEALRQYSFGVARKVLLKARRGRVRHTELSERLRREMVVAAPADQDPHPELMSALSRLSEPDRELLLLVAWEGLSVAEAGSILHLKPAAARQRYSRTRARLRTELG</sequence>
<organism evidence="7 8">
    <name type="scientific">Leucobacter insecticola</name>
    <dbReference type="NCBI Taxonomy" id="2714934"/>
    <lineage>
        <taxon>Bacteria</taxon>
        <taxon>Bacillati</taxon>
        <taxon>Actinomycetota</taxon>
        <taxon>Actinomycetes</taxon>
        <taxon>Micrococcales</taxon>
        <taxon>Microbacteriaceae</taxon>
        <taxon>Leucobacter</taxon>
    </lineage>
</organism>
<dbReference type="Pfam" id="PF08281">
    <property type="entry name" value="Sigma70_r4_2"/>
    <property type="match status" value="1"/>
</dbReference>
<gene>
    <name evidence="7" type="ORF">G7067_08170</name>
</gene>
<proteinExistence type="inferred from homology"/>
<name>A0A6G8FJD0_9MICO</name>
<evidence type="ECO:0000256" key="5">
    <source>
        <dbReference type="ARBA" id="ARBA00023163"/>
    </source>
</evidence>
<dbReference type="InterPro" id="IPR039425">
    <property type="entry name" value="RNA_pol_sigma-70-like"/>
</dbReference>
<evidence type="ECO:0000313" key="8">
    <source>
        <dbReference type="Proteomes" id="UP000501387"/>
    </source>
</evidence>
<dbReference type="InterPro" id="IPR013324">
    <property type="entry name" value="RNA_pol_sigma_r3/r4-like"/>
</dbReference>
<dbReference type="InterPro" id="IPR013325">
    <property type="entry name" value="RNA_pol_sigma_r2"/>
</dbReference>
<dbReference type="GO" id="GO:0006352">
    <property type="term" value="P:DNA-templated transcription initiation"/>
    <property type="evidence" value="ECO:0007669"/>
    <property type="project" value="InterPro"/>
</dbReference>
<evidence type="ECO:0000256" key="3">
    <source>
        <dbReference type="ARBA" id="ARBA00023082"/>
    </source>
</evidence>
<dbReference type="GO" id="GO:0016987">
    <property type="term" value="F:sigma factor activity"/>
    <property type="evidence" value="ECO:0007669"/>
    <property type="project" value="UniProtKB-KW"/>
</dbReference>
<dbReference type="Proteomes" id="UP000501387">
    <property type="component" value="Chromosome"/>
</dbReference>
<comment type="similarity">
    <text evidence="1">Belongs to the sigma-70 factor family. ECF subfamily.</text>
</comment>
<dbReference type="GO" id="GO:0003677">
    <property type="term" value="F:DNA binding"/>
    <property type="evidence" value="ECO:0007669"/>
    <property type="project" value="UniProtKB-KW"/>
</dbReference>
<dbReference type="RefSeq" id="WP_166323389.1">
    <property type="nucleotide sequence ID" value="NZ_CP049934.1"/>
</dbReference>
<dbReference type="Gene3D" id="1.10.1740.10">
    <property type="match status" value="1"/>
</dbReference>
<keyword evidence="3" id="KW-0731">Sigma factor</keyword>
<feature type="domain" description="RNA polymerase sigma factor 70 region 4 type 2" evidence="6">
    <location>
        <begin position="121"/>
        <end position="172"/>
    </location>
</feature>
<protein>
    <submittedName>
        <fullName evidence="7">Sigma-70 family RNA polymerase sigma factor</fullName>
    </submittedName>
</protein>
<evidence type="ECO:0000259" key="6">
    <source>
        <dbReference type="Pfam" id="PF08281"/>
    </source>
</evidence>
<dbReference type="AlphaFoldDB" id="A0A6G8FJD0"/>
<dbReference type="PANTHER" id="PTHR43133:SF58">
    <property type="entry name" value="ECF RNA POLYMERASE SIGMA FACTOR SIGD"/>
    <property type="match status" value="1"/>
</dbReference>
<keyword evidence="2" id="KW-0805">Transcription regulation</keyword>
<accession>A0A6G8FJD0</accession>
<evidence type="ECO:0000256" key="4">
    <source>
        <dbReference type="ARBA" id="ARBA00023125"/>
    </source>
</evidence>
<keyword evidence="8" id="KW-1185">Reference proteome</keyword>
<dbReference type="PANTHER" id="PTHR43133">
    <property type="entry name" value="RNA POLYMERASE ECF-TYPE SIGMA FACTO"/>
    <property type="match status" value="1"/>
</dbReference>
<dbReference type="InterPro" id="IPR036388">
    <property type="entry name" value="WH-like_DNA-bd_sf"/>
</dbReference>
<evidence type="ECO:0000313" key="7">
    <source>
        <dbReference type="EMBL" id="QIM16403.1"/>
    </source>
</evidence>
<keyword evidence="5" id="KW-0804">Transcription</keyword>